<evidence type="ECO:0000256" key="1">
    <source>
        <dbReference type="SAM" id="MobiDB-lite"/>
    </source>
</evidence>
<proteinExistence type="predicted"/>
<feature type="non-terminal residue" evidence="2">
    <location>
        <position position="304"/>
    </location>
</feature>
<organism evidence="2">
    <name type="scientific">uncultured Solirubrobacteraceae bacterium</name>
    <dbReference type="NCBI Taxonomy" id="1162706"/>
    <lineage>
        <taxon>Bacteria</taxon>
        <taxon>Bacillati</taxon>
        <taxon>Actinomycetota</taxon>
        <taxon>Thermoleophilia</taxon>
        <taxon>Solirubrobacterales</taxon>
        <taxon>Solirubrobacteraceae</taxon>
        <taxon>environmental samples</taxon>
    </lineage>
</organism>
<name>A0A6J4TE49_9ACTN</name>
<dbReference type="AlphaFoldDB" id="A0A6J4TE49"/>
<feature type="compositionally biased region" description="Basic and acidic residues" evidence="1">
    <location>
        <begin position="41"/>
        <end position="68"/>
    </location>
</feature>
<feature type="compositionally biased region" description="Basic and acidic residues" evidence="1">
    <location>
        <begin position="289"/>
        <end position="298"/>
    </location>
</feature>
<evidence type="ECO:0000313" key="2">
    <source>
        <dbReference type="EMBL" id="CAA9520853.1"/>
    </source>
</evidence>
<feature type="non-terminal residue" evidence="2">
    <location>
        <position position="1"/>
    </location>
</feature>
<gene>
    <name evidence="2" type="ORF">AVDCRST_MAG53-3535</name>
</gene>
<accession>A0A6J4TE49</accession>
<feature type="compositionally biased region" description="Basic residues" evidence="1">
    <location>
        <begin position="83"/>
        <end position="106"/>
    </location>
</feature>
<reference evidence="2" key="1">
    <citation type="submission" date="2020-02" db="EMBL/GenBank/DDBJ databases">
        <authorList>
            <person name="Meier V. D."/>
        </authorList>
    </citation>
    <scope>NUCLEOTIDE SEQUENCE</scope>
    <source>
        <strain evidence="2">AVDCRST_MAG53</strain>
    </source>
</reference>
<sequence>GTATNATMGSRLGGLLDRAGRRRLRGRGGGGTGSRGLHAGGDQHHAAREVRSRHDDGQAAEEGRDHDRRQVRRAAVRLQEPFHRRHRRVRHRLRQGGGRCSRRQAQVHRGDLGQPHTVHHRRHRRPDPLDDDDQRGAGEGDQLHRSVLHRQGAHPAEEGRGHRRRGGPRGQAGLHGAGLDLRGDAEEGGPQGQAASRRLVLRVPRTRAERWRGRGQHRRRDPHGHDHPRRLAGARRRRGAHDRALRRGPEEGRHGVHGVPQRGAREVRVRRPLEGRLPEVARPVHRREGRAADPDARGRRPRRL</sequence>
<feature type="compositionally biased region" description="Basic and acidic residues" evidence="1">
    <location>
        <begin position="134"/>
        <end position="144"/>
    </location>
</feature>
<feature type="compositionally biased region" description="Basic and acidic residues" evidence="1">
    <location>
        <begin position="263"/>
        <end position="279"/>
    </location>
</feature>
<feature type="compositionally biased region" description="Basic and acidic residues" evidence="1">
    <location>
        <begin position="241"/>
        <end position="254"/>
    </location>
</feature>
<protein>
    <submittedName>
        <fullName evidence="2">Uncharacterized protein</fullName>
    </submittedName>
</protein>
<feature type="region of interest" description="Disordered" evidence="1">
    <location>
        <begin position="1"/>
        <end position="304"/>
    </location>
</feature>
<feature type="compositionally biased region" description="Basic residues" evidence="1">
    <location>
        <begin position="213"/>
        <end position="240"/>
    </location>
</feature>
<dbReference type="EMBL" id="CADCVR010000102">
    <property type="protein sequence ID" value="CAA9520853.1"/>
    <property type="molecule type" value="Genomic_DNA"/>
</dbReference>